<keyword evidence="1" id="KW-0175">Coiled coil</keyword>
<sequence>MCQEVIVQCSSANDKCSWKGSRRELQKHLEKCVFYLFRDHIAESYTALQQMNDKVEKLAADNVRQNGIIIEQQKQLQDLQNRLQNFQASIAQFLNYIQQTAEKVDEQRYEDRPAEFYCGSTLEIQRNQKNPNHSSVNIDSSLANDLGNQQLRDDRCTIPTQPVNSDRIVSSMCAQIGVARETNSGEPIIELPHTDENSRASEVHDIRKTTSPSDARIRPFVNPDIQPTVPVDRQQPMLQLTVQGNSHCGNVNINIGENTNAGGGVDHGSTVGYRYADTNPTGGNGQTVNRSRNRLNNRLLPPIHHNTFGIAEHGSDGDSEASGYPRSANDHFDRSSINRHIVGPYA</sequence>
<feature type="coiled-coil region" evidence="1">
    <location>
        <begin position="69"/>
        <end position="96"/>
    </location>
</feature>
<evidence type="ECO:0000256" key="2">
    <source>
        <dbReference type="SAM" id="MobiDB-lite"/>
    </source>
</evidence>
<evidence type="ECO:0000313" key="4">
    <source>
        <dbReference type="Proteomes" id="UP000663828"/>
    </source>
</evidence>
<dbReference type="AlphaFoldDB" id="A0A814L5A5"/>
<protein>
    <recommendedName>
        <fullName evidence="5">TRAF-type domain-containing protein</fullName>
    </recommendedName>
</protein>
<proteinExistence type="predicted"/>
<accession>A0A814L5A5</accession>
<gene>
    <name evidence="3" type="ORF">XAT740_LOCUS16169</name>
</gene>
<name>A0A814L5A5_ADIRI</name>
<dbReference type="SUPFAM" id="SSF49599">
    <property type="entry name" value="TRAF domain-like"/>
    <property type="match status" value="1"/>
</dbReference>
<keyword evidence="4" id="KW-1185">Reference proteome</keyword>
<organism evidence="3 4">
    <name type="scientific">Adineta ricciae</name>
    <name type="common">Rotifer</name>
    <dbReference type="NCBI Taxonomy" id="249248"/>
    <lineage>
        <taxon>Eukaryota</taxon>
        <taxon>Metazoa</taxon>
        <taxon>Spiralia</taxon>
        <taxon>Gnathifera</taxon>
        <taxon>Rotifera</taxon>
        <taxon>Eurotatoria</taxon>
        <taxon>Bdelloidea</taxon>
        <taxon>Adinetida</taxon>
        <taxon>Adinetidae</taxon>
        <taxon>Adineta</taxon>
    </lineage>
</organism>
<dbReference type="Proteomes" id="UP000663828">
    <property type="component" value="Unassembled WGS sequence"/>
</dbReference>
<evidence type="ECO:0008006" key="5">
    <source>
        <dbReference type="Google" id="ProtNLM"/>
    </source>
</evidence>
<comment type="caution">
    <text evidence="3">The sequence shown here is derived from an EMBL/GenBank/DDBJ whole genome shotgun (WGS) entry which is preliminary data.</text>
</comment>
<reference evidence="3" key="1">
    <citation type="submission" date="2021-02" db="EMBL/GenBank/DDBJ databases">
        <authorList>
            <person name="Nowell W R."/>
        </authorList>
    </citation>
    <scope>NUCLEOTIDE SEQUENCE</scope>
</reference>
<feature type="region of interest" description="Disordered" evidence="2">
    <location>
        <begin position="310"/>
        <end position="346"/>
    </location>
</feature>
<evidence type="ECO:0000256" key="1">
    <source>
        <dbReference type="SAM" id="Coils"/>
    </source>
</evidence>
<evidence type="ECO:0000313" key="3">
    <source>
        <dbReference type="EMBL" id="CAF1058770.1"/>
    </source>
</evidence>
<dbReference type="EMBL" id="CAJNOR010001023">
    <property type="protein sequence ID" value="CAF1058770.1"/>
    <property type="molecule type" value="Genomic_DNA"/>
</dbReference>